<name>A0AAN8KK16_9TELE</name>
<reference evidence="2 3" key="1">
    <citation type="submission" date="2021-04" db="EMBL/GenBank/DDBJ databases">
        <authorList>
            <person name="De Guttry C."/>
            <person name="Zahm M."/>
            <person name="Klopp C."/>
            <person name="Cabau C."/>
            <person name="Louis A."/>
            <person name="Berthelot C."/>
            <person name="Parey E."/>
            <person name="Roest Crollius H."/>
            <person name="Montfort J."/>
            <person name="Robinson-Rechavi M."/>
            <person name="Bucao C."/>
            <person name="Bouchez O."/>
            <person name="Gislard M."/>
            <person name="Lluch J."/>
            <person name="Milhes M."/>
            <person name="Lampietro C."/>
            <person name="Lopez Roques C."/>
            <person name="Donnadieu C."/>
            <person name="Braasch I."/>
            <person name="Desvignes T."/>
            <person name="Postlethwait J."/>
            <person name="Bobe J."/>
            <person name="Wedekind C."/>
            <person name="Guiguen Y."/>
        </authorList>
    </citation>
    <scope>NUCLEOTIDE SEQUENCE [LARGE SCALE GENOMIC DNA]</scope>
    <source>
        <strain evidence="2">Cs_M1</strain>
        <tissue evidence="2">Blood</tissue>
    </source>
</reference>
<sequence>MTILQGQSVERIEISPVLLQKGNTKPALYCIEHLYNQEIMLRPKEDQDAGSTSSTSTRTAAAETKPAGRTRSQKASVVNPSQGRNIMDAFQTPPQRPSRGGGGPSGGGGGSS</sequence>
<evidence type="ECO:0000313" key="3">
    <source>
        <dbReference type="Proteomes" id="UP001356427"/>
    </source>
</evidence>
<feature type="compositionally biased region" description="Low complexity" evidence="1">
    <location>
        <begin position="49"/>
        <end position="62"/>
    </location>
</feature>
<gene>
    <name evidence="2" type="ORF">J4Q44_G00339270</name>
</gene>
<organism evidence="2 3">
    <name type="scientific">Coregonus suidteri</name>
    <dbReference type="NCBI Taxonomy" id="861788"/>
    <lineage>
        <taxon>Eukaryota</taxon>
        <taxon>Metazoa</taxon>
        <taxon>Chordata</taxon>
        <taxon>Craniata</taxon>
        <taxon>Vertebrata</taxon>
        <taxon>Euteleostomi</taxon>
        <taxon>Actinopterygii</taxon>
        <taxon>Neopterygii</taxon>
        <taxon>Teleostei</taxon>
        <taxon>Protacanthopterygii</taxon>
        <taxon>Salmoniformes</taxon>
        <taxon>Salmonidae</taxon>
        <taxon>Coregoninae</taxon>
        <taxon>Coregonus</taxon>
    </lineage>
</organism>
<protein>
    <submittedName>
        <fullName evidence="2">Uncharacterized protein</fullName>
    </submittedName>
</protein>
<feature type="region of interest" description="Disordered" evidence="1">
    <location>
        <begin position="42"/>
        <end position="112"/>
    </location>
</feature>
<comment type="caution">
    <text evidence="2">The sequence shown here is derived from an EMBL/GenBank/DDBJ whole genome shotgun (WGS) entry which is preliminary data.</text>
</comment>
<dbReference type="EMBL" id="JAGTTL010000033">
    <property type="protein sequence ID" value="KAK6296214.1"/>
    <property type="molecule type" value="Genomic_DNA"/>
</dbReference>
<dbReference type="AlphaFoldDB" id="A0AAN8KK16"/>
<feature type="compositionally biased region" description="Gly residues" evidence="1">
    <location>
        <begin position="99"/>
        <end position="112"/>
    </location>
</feature>
<proteinExistence type="predicted"/>
<keyword evidence="3" id="KW-1185">Reference proteome</keyword>
<dbReference type="Proteomes" id="UP001356427">
    <property type="component" value="Unassembled WGS sequence"/>
</dbReference>
<evidence type="ECO:0000256" key="1">
    <source>
        <dbReference type="SAM" id="MobiDB-lite"/>
    </source>
</evidence>
<accession>A0AAN8KK16</accession>
<evidence type="ECO:0000313" key="2">
    <source>
        <dbReference type="EMBL" id="KAK6296214.1"/>
    </source>
</evidence>
<feature type="compositionally biased region" description="Polar residues" evidence="1">
    <location>
        <begin position="73"/>
        <end position="84"/>
    </location>
</feature>